<name>A0ABX7JBG5_9ACTN</name>
<feature type="compositionally biased region" description="Polar residues" evidence="1">
    <location>
        <begin position="42"/>
        <end position="52"/>
    </location>
</feature>
<feature type="region of interest" description="Disordered" evidence="1">
    <location>
        <begin position="39"/>
        <end position="113"/>
    </location>
</feature>
<feature type="compositionally biased region" description="Basic and acidic residues" evidence="1">
    <location>
        <begin position="68"/>
        <end position="96"/>
    </location>
</feature>
<dbReference type="RefSeq" id="WP_030116316.1">
    <property type="nucleotide sequence ID" value="NZ_CP070242.1"/>
</dbReference>
<gene>
    <name evidence="2" type="ORF">I6J41_26355</name>
</gene>
<organism evidence="2 3">
    <name type="scientific">Streptomyces californicus</name>
    <dbReference type="NCBI Taxonomy" id="67351"/>
    <lineage>
        <taxon>Bacteria</taxon>
        <taxon>Bacillati</taxon>
        <taxon>Actinomycetota</taxon>
        <taxon>Actinomycetes</taxon>
        <taxon>Kitasatosporales</taxon>
        <taxon>Streptomycetaceae</taxon>
        <taxon>Streptomyces</taxon>
    </lineage>
</organism>
<proteinExistence type="predicted"/>
<evidence type="ECO:0000313" key="3">
    <source>
        <dbReference type="Proteomes" id="UP000598054"/>
    </source>
</evidence>
<dbReference type="EMBL" id="CP070249">
    <property type="protein sequence ID" value="QRV43853.1"/>
    <property type="molecule type" value="Genomic_DNA"/>
</dbReference>
<evidence type="ECO:0000313" key="2">
    <source>
        <dbReference type="EMBL" id="QRV43853.1"/>
    </source>
</evidence>
<evidence type="ECO:0000256" key="1">
    <source>
        <dbReference type="SAM" id="MobiDB-lite"/>
    </source>
</evidence>
<dbReference type="Proteomes" id="UP000598054">
    <property type="component" value="Chromosome"/>
</dbReference>
<accession>A0ABX7JBG5</accession>
<protein>
    <submittedName>
        <fullName evidence="2">Uncharacterized protein</fullName>
    </submittedName>
</protein>
<sequence>MTNREFGQIVQGPMTPDGPSVDEIRADLHGSQAGAFAVRESQGPTTASITDGQETRQGDGTVTEEEMAEIRRSAGVRAEDRRDLPDVSSYVERRDPTTGVATRTYGDGRTEEV</sequence>
<dbReference type="GeneID" id="63983112"/>
<keyword evidence="3" id="KW-1185">Reference proteome</keyword>
<reference evidence="2 3" key="1">
    <citation type="submission" date="2021-02" db="EMBL/GenBank/DDBJ databases">
        <title>FDA dAtabase for Regulatory Grade micrObial Sequences (FDA-ARGOS): Supporting development and validation of Infectious Disease Dx tests.</title>
        <authorList>
            <person name="Sproer C."/>
            <person name="Gronow S."/>
            <person name="Severitt S."/>
            <person name="Schroder I."/>
            <person name="Tallon L."/>
            <person name="Sadzewicz L."/>
            <person name="Zhao X."/>
            <person name="Boylan J."/>
            <person name="Ott S."/>
            <person name="Bowen H."/>
            <person name="Vavikolanu K."/>
            <person name="Mehta A."/>
            <person name="Aluvathingal J."/>
            <person name="Nadendla S."/>
            <person name="Lowell S."/>
            <person name="Myers T."/>
            <person name="Yan Y."/>
            <person name="Sichtig H."/>
        </authorList>
    </citation>
    <scope>NUCLEOTIDE SEQUENCE [LARGE SCALE GENOMIC DNA]</scope>
    <source>
        <strain evidence="2 3">FDAARGOS_1211</strain>
    </source>
</reference>
<feature type="region of interest" description="Disordered" evidence="1">
    <location>
        <begin position="1"/>
        <end position="20"/>
    </location>
</feature>